<accession>A0A0S4R0D5</accession>
<dbReference type="EMBL" id="FAOZ01000052">
    <property type="protein sequence ID" value="CUU60980.1"/>
    <property type="molecule type" value="Genomic_DNA"/>
</dbReference>
<dbReference type="RefSeq" id="WP_091286641.1">
    <property type="nucleotide sequence ID" value="NZ_FAOZ01000052.1"/>
</dbReference>
<dbReference type="SUPFAM" id="SSF56112">
    <property type="entry name" value="Protein kinase-like (PK-like)"/>
    <property type="match status" value="1"/>
</dbReference>
<dbReference type="InterPro" id="IPR011009">
    <property type="entry name" value="Kinase-like_dom_sf"/>
</dbReference>
<evidence type="ECO:0000313" key="1">
    <source>
        <dbReference type="EMBL" id="CUU60980.1"/>
    </source>
</evidence>
<gene>
    <name evidence="1" type="ORF">Ga0074812_1525</name>
</gene>
<dbReference type="AlphaFoldDB" id="A0A0S4R0D5"/>
<evidence type="ECO:0008006" key="3">
    <source>
        <dbReference type="Google" id="ProtNLM"/>
    </source>
</evidence>
<dbReference type="Proteomes" id="UP000198802">
    <property type="component" value="Unassembled WGS sequence"/>
</dbReference>
<evidence type="ECO:0000313" key="2">
    <source>
        <dbReference type="Proteomes" id="UP000198802"/>
    </source>
</evidence>
<reference evidence="2" key="1">
    <citation type="submission" date="2015-11" db="EMBL/GenBank/DDBJ databases">
        <authorList>
            <person name="Varghese N."/>
        </authorList>
    </citation>
    <scope>NUCLEOTIDE SEQUENCE [LARGE SCALE GENOMIC DNA]</scope>
    <source>
        <strain evidence="2">DSM 45899</strain>
    </source>
</reference>
<organism evidence="1 2">
    <name type="scientific">Parafrankia irregularis</name>
    <dbReference type="NCBI Taxonomy" id="795642"/>
    <lineage>
        <taxon>Bacteria</taxon>
        <taxon>Bacillati</taxon>
        <taxon>Actinomycetota</taxon>
        <taxon>Actinomycetes</taxon>
        <taxon>Frankiales</taxon>
        <taxon>Frankiaceae</taxon>
        <taxon>Parafrankia</taxon>
    </lineage>
</organism>
<name>A0A0S4R0D5_9ACTN</name>
<proteinExistence type="predicted"/>
<sequence length="266" mass="29292">MSLSRMNWDDLPVTVRRAVEARTGPVTAASTASGGFNSAVAATLRTQSGPVFCKGLPLDHRQIVTQQREREINLHVADLSPQLLWHVQVDGWDLSGFEYIDGRHADYRPGSDDLPLIVDCLRRLQQVTCPDLSLKQAEQRLSAYITEPAEAEMFAGDALLHTDWNSGNLLIKDRAYLVDWAWATRGAAWLDPAGWLVWLMAEGGHTAAQAERWADQIPSWQVAPADAVAAYAKANARLWAEIAQASSDEWTSRTAAAAGAWALYRA</sequence>
<keyword evidence="2" id="KW-1185">Reference proteome</keyword>
<protein>
    <recommendedName>
        <fullName evidence="3">Phosphotransferase enzyme family protein</fullName>
    </recommendedName>
</protein>